<dbReference type="GO" id="GO:0005524">
    <property type="term" value="F:ATP binding"/>
    <property type="evidence" value="ECO:0007669"/>
    <property type="project" value="UniProtKB-KW"/>
</dbReference>
<keyword evidence="6" id="KW-0808">Transferase</keyword>
<evidence type="ECO:0000256" key="2">
    <source>
        <dbReference type="ARBA" id="ARBA00022840"/>
    </source>
</evidence>
<dbReference type="Gene3D" id="3.30.200.20">
    <property type="entry name" value="Phosphorylase Kinase, domain 1"/>
    <property type="match status" value="1"/>
</dbReference>
<feature type="transmembrane region" description="Helical" evidence="3">
    <location>
        <begin position="134"/>
        <end position="153"/>
    </location>
</feature>
<dbReference type="InterPro" id="IPR000719">
    <property type="entry name" value="Prot_kinase_dom"/>
</dbReference>
<dbReference type="PROSITE" id="PS50011">
    <property type="entry name" value="PROTEIN_KINASE_DOM"/>
    <property type="match status" value="1"/>
</dbReference>
<dbReference type="Gramene" id="OE9A073163T1">
    <property type="protein sequence ID" value="OE9A073163C1"/>
    <property type="gene ID" value="OE9A073163"/>
</dbReference>
<feature type="signal peptide" evidence="4">
    <location>
        <begin position="1"/>
        <end position="24"/>
    </location>
</feature>
<sequence>MNSCATILQLMFAILVMVPTISLATEPVPECPPNCLDIPIAFPSDISSNCHLDEDSRFITCNAKPFVKFRKHKLIHRSLGGNIKIAASVALDCYNKCGSINGTILELLSSKLQNFRTKKDGGLQPKNQTKLPTFPLIAFGLIFPAIGISWIFWRSQKKKVAKIRQELFVGNGGLILEKMLLRRKRCKVFTAEDLSKATENYNESRVFHRDRNEPVYKGTLLEDGVNKIITIKRCEKIDPIQSRDFIGKLVNFSWIDHMNVVKLIGCCLETQVPLLVYEFYADKTLYDSIHDEFSFLSWERRLKIATETARSLSYLHSGAKTPIIHGNINSSNILLDHGFRVKIAFPSFTGLLGTDGKKSDVYGFGVILAELLTGDEVLNFDRPKGEEFLAEYFISAVKGDRMLEILEHSLVTEVKIEQLKEVSMLTEMCLRERYEERPTMIEVVMKLENVLRSLEHDKDEAWFNHGDNCLEGREKDQSSSSRSSSSGSRKLLMSLNSKTFPSISLIFLLFSHKTIQVEQDSNHSITVSI</sequence>
<dbReference type="EMBL" id="CACTIH010001812">
    <property type="protein sequence ID" value="CAA2963737.1"/>
    <property type="molecule type" value="Genomic_DNA"/>
</dbReference>
<accession>A0A8S0Q8Z7</accession>
<dbReference type="PANTHER" id="PTHR27005:SF466">
    <property type="entry name" value="NON-FUNCTIONAL PSEUDOKINASE ZED1-LIKE"/>
    <property type="match status" value="1"/>
</dbReference>
<proteinExistence type="predicted"/>
<evidence type="ECO:0000256" key="3">
    <source>
        <dbReference type="SAM" id="Phobius"/>
    </source>
</evidence>
<evidence type="ECO:0000313" key="6">
    <source>
        <dbReference type="EMBL" id="CAA2963737.1"/>
    </source>
</evidence>
<name>A0A8S0Q8Z7_OLEEU</name>
<dbReference type="PANTHER" id="PTHR27005">
    <property type="entry name" value="WALL-ASSOCIATED RECEPTOR KINASE-LIKE 21"/>
    <property type="match status" value="1"/>
</dbReference>
<dbReference type="GO" id="GO:0005886">
    <property type="term" value="C:plasma membrane"/>
    <property type="evidence" value="ECO:0007669"/>
    <property type="project" value="TreeGrafter"/>
</dbReference>
<dbReference type="Gene3D" id="1.10.510.10">
    <property type="entry name" value="Transferase(Phosphotransferase) domain 1"/>
    <property type="match status" value="2"/>
</dbReference>
<dbReference type="OrthoDB" id="4062651at2759"/>
<protein>
    <submittedName>
        <fullName evidence="6">Serine threonine kinase</fullName>
    </submittedName>
</protein>
<dbReference type="GO" id="GO:0004674">
    <property type="term" value="F:protein serine/threonine kinase activity"/>
    <property type="evidence" value="ECO:0007669"/>
    <property type="project" value="TreeGrafter"/>
</dbReference>
<keyword evidence="3" id="KW-0812">Transmembrane</keyword>
<keyword evidence="3" id="KW-0472">Membrane</keyword>
<keyword evidence="3" id="KW-1133">Transmembrane helix</keyword>
<evidence type="ECO:0000256" key="4">
    <source>
        <dbReference type="SAM" id="SignalP"/>
    </source>
</evidence>
<keyword evidence="2" id="KW-0067">ATP-binding</keyword>
<keyword evidence="7" id="KW-1185">Reference proteome</keyword>
<organism evidence="6 7">
    <name type="scientific">Olea europaea subsp. europaea</name>
    <dbReference type="NCBI Taxonomy" id="158383"/>
    <lineage>
        <taxon>Eukaryota</taxon>
        <taxon>Viridiplantae</taxon>
        <taxon>Streptophyta</taxon>
        <taxon>Embryophyta</taxon>
        <taxon>Tracheophyta</taxon>
        <taxon>Spermatophyta</taxon>
        <taxon>Magnoliopsida</taxon>
        <taxon>eudicotyledons</taxon>
        <taxon>Gunneridae</taxon>
        <taxon>Pentapetalae</taxon>
        <taxon>asterids</taxon>
        <taxon>lamiids</taxon>
        <taxon>Lamiales</taxon>
        <taxon>Oleaceae</taxon>
        <taxon>Oleeae</taxon>
        <taxon>Olea</taxon>
    </lineage>
</organism>
<dbReference type="InterPro" id="IPR045274">
    <property type="entry name" value="WAK-like"/>
</dbReference>
<evidence type="ECO:0000256" key="1">
    <source>
        <dbReference type="ARBA" id="ARBA00022741"/>
    </source>
</evidence>
<feature type="domain" description="Protein kinase" evidence="5">
    <location>
        <begin position="201"/>
        <end position="451"/>
    </location>
</feature>
<comment type="caution">
    <text evidence="6">The sequence shown here is derived from an EMBL/GenBank/DDBJ whole genome shotgun (WGS) entry which is preliminary data.</text>
</comment>
<dbReference type="InterPro" id="IPR011009">
    <property type="entry name" value="Kinase-like_dom_sf"/>
</dbReference>
<evidence type="ECO:0000259" key="5">
    <source>
        <dbReference type="PROSITE" id="PS50011"/>
    </source>
</evidence>
<keyword evidence="1" id="KW-0547">Nucleotide-binding</keyword>
<dbReference type="Proteomes" id="UP000594638">
    <property type="component" value="Unassembled WGS sequence"/>
</dbReference>
<dbReference type="AlphaFoldDB" id="A0A8S0Q8Z7"/>
<dbReference type="Pfam" id="PF07714">
    <property type="entry name" value="PK_Tyr_Ser-Thr"/>
    <property type="match status" value="1"/>
</dbReference>
<evidence type="ECO:0000313" key="7">
    <source>
        <dbReference type="Proteomes" id="UP000594638"/>
    </source>
</evidence>
<reference evidence="6 7" key="1">
    <citation type="submission" date="2019-12" db="EMBL/GenBank/DDBJ databases">
        <authorList>
            <person name="Alioto T."/>
            <person name="Alioto T."/>
            <person name="Gomez Garrido J."/>
        </authorList>
    </citation>
    <scope>NUCLEOTIDE SEQUENCE [LARGE SCALE GENOMIC DNA]</scope>
</reference>
<feature type="chain" id="PRO_5035921388" evidence="4">
    <location>
        <begin position="25"/>
        <end position="529"/>
    </location>
</feature>
<keyword evidence="4" id="KW-0732">Signal</keyword>
<dbReference type="GO" id="GO:0007166">
    <property type="term" value="P:cell surface receptor signaling pathway"/>
    <property type="evidence" value="ECO:0007669"/>
    <property type="project" value="InterPro"/>
</dbReference>
<gene>
    <name evidence="6" type="ORF">OLEA9_A073163</name>
</gene>
<dbReference type="InterPro" id="IPR001245">
    <property type="entry name" value="Ser-Thr/Tyr_kinase_cat_dom"/>
</dbReference>
<dbReference type="SUPFAM" id="SSF56112">
    <property type="entry name" value="Protein kinase-like (PK-like)"/>
    <property type="match status" value="1"/>
</dbReference>
<keyword evidence="6" id="KW-0418">Kinase</keyword>